<protein>
    <submittedName>
        <fullName evidence="1">Uncharacterized protein</fullName>
    </submittedName>
</protein>
<evidence type="ECO:0000313" key="1">
    <source>
        <dbReference type="EMBL" id="KAJ7534184.1"/>
    </source>
</evidence>
<accession>A0ACC2BWR4</accession>
<evidence type="ECO:0000313" key="2">
    <source>
        <dbReference type="Proteomes" id="UP001162992"/>
    </source>
</evidence>
<dbReference type="EMBL" id="CM055104">
    <property type="protein sequence ID" value="KAJ7534184.1"/>
    <property type="molecule type" value="Genomic_DNA"/>
</dbReference>
<dbReference type="Proteomes" id="UP001162992">
    <property type="component" value="Chromosome 13"/>
</dbReference>
<comment type="caution">
    <text evidence="1">The sequence shown here is derived from an EMBL/GenBank/DDBJ whole genome shotgun (WGS) entry which is preliminary data.</text>
</comment>
<name>A0ACC2BWR4_DIPCM</name>
<gene>
    <name evidence="1" type="ORF">O6H91_13G083000</name>
</gene>
<proteinExistence type="predicted"/>
<sequence>MEFMGILDRWPLLLCIVEVAVLAVGAVLLIVRYDGNSKPTTNPSVGQDIKNMIAEKPNCEELWMACGGKLHPGWLLAFRALAFVYLLPLLLYNFITDGPSVFYFYTQWTFALLIAYFGIAVYISSKACLHLRERKEKNTSARKRSNAPYLGSEAVEDHEAGYLIRDESDRASIQILSSSDFQRKNASKVLESTMQTIFQVSAPAVLITDSVYWLLLAPLFSPATLDQNFLNVNMHGVNAILLMGEISLNSMPFPWFRGAYFALWSILYVVFQWSVHLLGLQWWPYPFLDISTPWAPLWYLGLIAVHFACFGVCLGLVKAKENLSCWRSLPRDNLVEEEPTKIYSH</sequence>
<reference evidence="2" key="1">
    <citation type="journal article" date="2024" name="Proc. Natl. Acad. Sci. U.S.A.">
        <title>Extraordinary preservation of gene collinearity over three hundred million years revealed in homosporous lycophytes.</title>
        <authorList>
            <person name="Li C."/>
            <person name="Wickell D."/>
            <person name="Kuo L.Y."/>
            <person name="Chen X."/>
            <person name="Nie B."/>
            <person name="Liao X."/>
            <person name="Peng D."/>
            <person name="Ji J."/>
            <person name="Jenkins J."/>
            <person name="Williams M."/>
            <person name="Shu S."/>
            <person name="Plott C."/>
            <person name="Barry K."/>
            <person name="Rajasekar S."/>
            <person name="Grimwood J."/>
            <person name="Han X."/>
            <person name="Sun S."/>
            <person name="Hou Z."/>
            <person name="He W."/>
            <person name="Dai G."/>
            <person name="Sun C."/>
            <person name="Schmutz J."/>
            <person name="Leebens-Mack J.H."/>
            <person name="Li F.W."/>
            <person name="Wang L."/>
        </authorList>
    </citation>
    <scope>NUCLEOTIDE SEQUENCE [LARGE SCALE GENOMIC DNA]</scope>
    <source>
        <strain evidence="2">cv. PW_Plant_1</strain>
    </source>
</reference>
<organism evidence="1 2">
    <name type="scientific">Diphasiastrum complanatum</name>
    <name type="common">Issler's clubmoss</name>
    <name type="synonym">Lycopodium complanatum</name>
    <dbReference type="NCBI Taxonomy" id="34168"/>
    <lineage>
        <taxon>Eukaryota</taxon>
        <taxon>Viridiplantae</taxon>
        <taxon>Streptophyta</taxon>
        <taxon>Embryophyta</taxon>
        <taxon>Tracheophyta</taxon>
        <taxon>Lycopodiopsida</taxon>
        <taxon>Lycopodiales</taxon>
        <taxon>Lycopodiaceae</taxon>
        <taxon>Lycopodioideae</taxon>
        <taxon>Diphasiastrum</taxon>
    </lineage>
</organism>
<keyword evidence="2" id="KW-1185">Reference proteome</keyword>